<dbReference type="STRING" id="92696.A0A4R0RTS2"/>
<dbReference type="Proteomes" id="UP000292702">
    <property type="component" value="Unassembled WGS sequence"/>
</dbReference>
<proteinExistence type="predicted"/>
<keyword evidence="3" id="KW-1185">Reference proteome</keyword>
<dbReference type="SUPFAM" id="SSF53613">
    <property type="entry name" value="Ribokinase-like"/>
    <property type="match status" value="1"/>
</dbReference>
<dbReference type="PANTHER" id="PTHR47098">
    <property type="entry name" value="PROTEIN MAK32"/>
    <property type="match status" value="1"/>
</dbReference>
<dbReference type="EMBL" id="RWJN01000007">
    <property type="protein sequence ID" value="TCD71346.1"/>
    <property type="molecule type" value="Genomic_DNA"/>
</dbReference>
<sequence>MAPSPRHFVSLGIFIVDEFEFIGADEKTVARRTSDPQIGGGGTYASIGARIWLPEDKVGMIVDRGHDWPNDIQKQLEVFGKDMWLFRDDASRSTTKHLSRFQYLNPRLRITPRDLADTKLERPDALHFICSPTRAKVIMSEVADADWSPITIYEPIPDRCIPQELPSLLDVLPDISILSPNAEEALSLLSMHVPVTKVAVEEACNQFLKFGVGSDGTGSVIIRSGNLGAYVASSQRAGVWVDAYWTPEDEEKVVDVTGAGNAFLGGLAAGLKFTGGDVFEEDE</sequence>
<feature type="domain" description="Carbohydrate kinase PfkB" evidence="1">
    <location>
        <begin position="163"/>
        <end position="271"/>
    </location>
</feature>
<gene>
    <name evidence="2" type="ORF">EIP91_011117</name>
</gene>
<dbReference type="PANTHER" id="PTHR47098:SF2">
    <property type="entry name" value="PROTEIN MAK32"/>
    <property type="match status" value="1"/>
</dbReference>
<name>A0A4R0RTS2_9APHY</name>
<dbReference type="Gene3D" id="3.40.1190.20">
    <property type="match status" value="1"/>
</dbReference>
<dbReference type="OrthoDB" id="497927at2759"/>
<comment type="caution">
    <text evidence="2">The sequence shown here is derived from an EMBL/GenBank/DDBJ whole genome shotgun (WGS) entry which is preliminary data.</text>
</comment>
<dbReference type="AlphaFoldDB" id="A0A4R0RTS2"/>
<dbReference type="InterPro" id="IPR029056">
    <property type="entry name" value="Ribokinase-like"/>
</dbReference>
<evidence type="ECO:0000313" key="2">
    <source>
        <dbReference type="EMBL" id="TCD71346.1"/>
    </source>
</evidence>
<evidence type="ECO:0000259" key="1">
    <source>
        <dbReference type="Pfam" id="PF00294"/>
    </source>
</evidence>
<reference evidence="2 3" key="1">
    <citation type="submission" date="2018-11" db="EMBL/GenBank/DDBJ databases">
        <title>Genome assembly of Steccherinum ochraceum LE-BIN_3174, the white-rot fungus of the Steccherinaceae family (The Residual Polyporoid clade, Polyporales, Basidiomycota).</title>
        <authorList>
            <person name="Fedorova T.V."/>
            <person name="Glazunova O.A."/>
            <person name="Landesman E.O."/>
            <person name="Moiseenko K.V."/>
            <person name="Psurtseva N.V."/>
            <person name="Savinova O.S."/>
            <person name="Shakhova N.V."/>
            <person name="Tyazhelova T.V."/>
            <person name="Vasina D.V."/>
        </authorList>
    </citation>
    <scope>NUCLEOTIDE SEQUENCE [LARGE SCALE GENOMIC DNA]</scope>
    <source>
        <strain evidence="2 3">LE-BIN_3174</strain>
    </source>
</reference>
<evidence type="ECO:0000313" key="3">
    <source>
        <dbReference type="Proteomes" id="UP000292702"/>
    </source>
</evidence>
<accession>A0A4R0RTS2</accession>
<protein>
    <recommendedName>
        <fullName evidence="1">Carbohydrate kinase PfkB domain-containing protein</fullName>
    </recommendedName>
</protein>
<organism evidence="2 3">
    <name type="scientific">Steccherinum ochraceum</name>
    <dbReference type="NCBI Taxonomy" id="92696"/>
    <lineage>
        <taxon>Eukaryota</taxon>
        <taxon>Fungi</taxon>
        <taxon>Dikarya</taxon>
        <taxon>Basidiomycota</taxon>
        <taxon>Agaricomycotina</taxon>
        <taxon>Agaricomycetes</taxon>
        <taxon>Polyporales</taxon>
        <taxon>Steccherinaceae</taxon>
        <taxon>Steccherinum</taxon>
    </lineage>
</organism>
<dbReference type="InterPro" id="IPR011611">
    <property type="entry name" value="PfkB_dom"/>
</dbReference>
<dbReference type="Pfam" id="PF00294">
    <property type="entry name" value="PfkB"/>
    <property type="match status" value="1"/>
</dbReference>